<dbReference type="InterPro" id="IPR036343">
    <property type="entry name" value="GluRdtase_N_sf"/>
</dbReference>
<keyword evidence="22" id="KW-1185">Reference proteome</keyword>
<feature type="domain" description="Glutamyl-tRNA reductase N-terminal" evidence="18">
    <location>
        <begin position="6"/>
        <end position="156"/>
    </location>
</feature>
<dbReference type="EMBL" id="CP082237">
    <property type="protein sequence ID" value="QZT33536.1"/>
    <property type="molecule type" value="Genomic_DNA"/>
</dbReference>
<sequence>MHLLTVSLNYKRAPVELRERFALTKEEIPPALDQLQKTKSILECVLLSTCNRTEVFAVVDQLHRGRDFVTKFLGEWFHIERSEFMPYLDFKEDDQAIEHLFRLAVGLDSMVIGETQILGQVKEAFFAAQQAGATGTIFNTLFKQVITLAKRAHSETQIGRHAVSVSYAAVELSRKIYGHLNRKTALIIGAGKMSELTAKHLADNGVTDILVANRTLERAEGLAAKFGGRVLAFDQLGDALCEADIIISSTGAKGYILTRQDVEAAIERRPARPLFMIDIAVPRDLDPAINDIENVFLYDIDDLNGIVEANLREREKEAEKVQVMIQAEMEAFKQWVATLGVVPLITALRQKATAIQEEAMRRIENKLPDLTEEELRVIRKHTKSIINQMMHDPIVRLKEMAVEADAKRSLELFTKIFALEDELEEQEKIEQARKLAENLDKQQKGYKEAPPKELPLQL</sequence>
<name>F5LAK1_CALTT</name>
<dbReference type="UniPathway" id="UPA00251">
    <property type="reaction ID" value="UER00316"/>
</dbReference>
<evidence type="ECO:0000313" key="19">
    <source>
        <dbReference type="EMBL" id="EGL81573.1"/>
    </source>
</evidence>
<comment type="domain">
    <text evidence="9">Possesses an unusual extended V-shaped dimeric structure with each monomer consisting of three distinct domains arranged along a curved 'spinal' alpha-helix. The N-terminal catalytic domain specifically recognizes the glutamate moiety of the substrate. The second domain is the NADPH-binding domain, and the third C-terminal domain is responsible for dimerization.</text>
</comment>
<dbReference type="GO" id="GO:0008883">
    <property type="term" value="F:glutamyl-tRNA reductase activity"/>
    <property type="evidence" value="ECO:0007669"/>
    <property type="project" value="UniProtKB-UniRule"/>
</dbReference>
<comment type="miscellaneous">
    <text evidence="9">During catalysis, the active site Cys acts as a nucleophile attacking the alpha-carbonyl group of tRNA-bound glutamate with the formation of a thioester intermediate between enzyme and glutamate, and the concomitant release of tRNA(Glu). The thioester intermediate is finally reduced by direct hydride transfer from NADPH, to form the product GSA.</text>
</comment>
<feature type="active site" description="Nucleophile" evidence="9 10">
    <location>
        <position position="50"/>
    </location>
</feature>
<proteinExistence type="inferred from homology"/>
<evidence type="ECO:0000256" key="7">
    <source>
        <dbReference type="ARBA" id="ARBA00047464"/>
    </source>
</evidence>
<dbReference type="OrthoDB" id="110209at2"/>
<evidence type="ECO:0000259" key="18">
    <source>
        <dbReference type="Pfam" id="PF05201"/>
    </source>
</evidence>
<feature type="domain" description="Quinate/shikimate 5-dehydrogenase/glutamyl-tRNA reductase" evidence="17">
    <location>
        <begin position="171"/>
        <end position="306"/>
    </location>
</feature>
<feature type="domain" description="Tetrapyrrole biosynthesis glutamyl-tRNA reductase dimerisation" evidence="16">
    <location>
        <begin position="320"/>
        <end position="419"/>
    </location>
</feature>
<dbReference type="AlphaFoldDB" id="F5LAK1"/>
<gene>
    <name evidence="9 20" type="primary">hemA</name>
    <name evidence="19" type="ORF">CathTA2_2936</name>
    <name evidence="20" type="ORF">HUR95_15015</name>
</gene>
<dbReference type="GO" id="GO:0050661">
    <property type="term" value="F:NADP binding"/>
    <property type="evidence" value="ECO:0007669"/>
    <property type="project" value="InterPro"/>
</dbReference>
<dbReference type="Pfam" id="PF00745">
    <property type="entry name" value="GlutR_dimer"/>
    <property type="match status" value="1"/>
</dbReference>
<comment type="catalytic activity">
    <reaction evidence="7 9 14">
        <text>(S)-4-amino-5-oxopentanoate + tRNA(Glu) + NADP(+) = L-glutamyl-tRNA(Glu) + NADPH + H(+)</text>
        <dbReference type="Rhea" id="RHEA:12344"/>
        <dbReference type="Rhea" id="RHEA-COMP:9663"/>
        <dbReference type="Rhea" id="RHEA-COMP:9680"/>
        <dbReference type="ChEBI" id="CHEBI:15378"/>
        <dbReference type="ChEBI" id="CHEBI:57501"/>
        <dbReference type="ChEBI" id="CHEBI:57783"/>
        <dbReference type="ChEBI" id="CHEBI:58349"/>
        <dbReference type="ChEBI" id="CHEBI:78442"/>
        <dbReference type="ChEBI" id="CHEBI:78520"/>
        <dbReference type="EC" id="1.2.1.70"/>
    </reaction>
</comment>
<evidence type="ECO:0000313" key="20">
    <source>
        <dbReference type="EMBL" id="QZT33536.1"/>
    </source>
</evidence>
<dbReference type="KEGG" id="cthu:HUR95_15015"/>
<evidence type="ECO:0000256" key="3">
    <source>
        <dbReference type="ARBA" id="ARBA00012970"/>
    </source>
</evidence>
<dbReference type="Pfam" id="PF05201">
    <property type="entry name" value="GlutR_N"/>
    <property type="match status" value="1"/>
</dbReference>
<feature type="binding site" evidence="9 11">
    <location>
        <begin position="114"/>
        <end position="116"/>
    </location>
    <ligand>
        <name>substrate</name>
    </ligand>
</feature>
<dbReference type="InterPro" id="IPR015895">
    <property type="entry name" value="4pyrrol_synth_GluRdtase_N"/>
</dbReference>
<evidence type="ECO:0000256" key="14">
    <source>
        <dbReference type="RuleBase" id="RU000584"/>
    </source>
</evidence>
<feature type="binding site" evidence="9 11">
    <location>
        <position position="120"/>
    </location>
    <ligand>
        <name>substrate</name>
    </ligand>
</feature>
<evidence type="ECO:0000259" key="16">
    <source>
        <dbReference type="Pfam" id="PF00745"/>
    </source>
</evidence>
<dbReference type="FunFam" id="3.40.50.720:FF:000031">
    <property type="entry name" value="Glutamyl-tRNA reductase"/>
    <property type="match status" value="1"/>
</dbReference>
<dbReference type="PIRSF" id="PIRSF000445">
    <property type="entry name" value="4pyrrol_synth_GluRdtase"/>
    <property type="match status" value="1"/>
</dbReference>
<evidence type="ECO:0000256" key="2">
    <source>
        <dbReference type="ARBA" id="ARBA00005916"/>
    </source>
</evidence>
<reference evidence="20" key="3">
    <citation type="submission" date="2021-08" db="EMBL/GenBank/DDBJ databases">
        <authorList>
            <person name="de Jong S."/>
            <person name="van den Broek M."/>
            <person name="Merkel A."/>
            <person name="de la Torre Cortes P."/>
            <person name="Kalamorz F."/>
            <person name="Cook G."/>
            <person name="van Loosdrecht M."/>
            <person name="McMillan D."/>
        </authorList>
    </citation>
    <scope>NUCLEOTIDE SEQUENCE</scope>
    <source>
        <strain evidence="20">TA2.A1</strain>
    </source>
</reference>
<keyword evidence="4 9" id="KW-0521">NADP</keyword>
<dbReference type="SUPFAM" id="SSF69742">
    <property type="entry name" value="Glutamyl tRNA-reductase catalytic, N-terminal domain"/>
    <property type="match status" value="1"/>
</dbReference>
<dbReference type="InterPro" id="IPR036291">
    <property type="entry name" value="NAD(P)-bd_dom_sf"/>
</dbReference>
<evidence type="ECO:0000313" key="21">
    <source>
        <dbReference type="Proteomes" id="UP000010716"/>
    </source>
</evidence>
<dbReference type="FunFam" id="3.30.460.30:FF:000001">
    <property type="entry name" value="Glutamyl-tRNA reductase"/>
    <property type="match status" value="1"/>
</dbReference>
<reference evidence="19 21" key="1">
    <citation type="journal article" date="2011" name="J. Bacteriol.">
        <title>Draft genome sequence of the thermoalkaliphilic Caldalkalibacillus thermarum strain TA2.A1.</title>
        <authorList>
            <person name="Kalamorz F."/>
            <person name="Keis S."/>
            <person name="McMillan D.G."/>
            <person name="Olsson K."/>
            <person name="Stanton J.A."/>
            <person name="Stockwell P."/>
            <person name="Black M.A."/>
            <person name="Klingeman D.M."/>
            <person name="Land M.L."/>
            <person name="Han C.S."/>
            <person name="Martin S.L."/>
            <person name="Becher S.A."/>
            <person name="Peddie C.J."/>
            <person name="Morgan H.W."/>
            <person name="Matthies D."/>
            <person name="Preiss L."/>
            <person name="Meier T."/>
            <person name="Brown S.D."/>
            <person name="Cook G.M."/>
        </authorList>
    </citation>
    <scope>NUCLEOTIDE SEQUENCE [LARGE SCALE GENOMIC DNA]</scope>
    <source>
        <strain evidence="19 21">TA2.A1</strain>
    </source>
</reference>
<evidence type="ECO:0000256" key="12">
    <source>
        <dbReference type="PIRSR" id="PIRSR000445-3"/>
    </source>
</evidence>
<accession>F5LAK1</accession>
<dbReference type="CDD" id="cd05213">
    <property type="entry name" value="NAD_bind_Glutamyl_tRNA_reduct"/>
    <property type="match status" value="1"/>
</dbReference>
<evidence type="ECO:0000256" key="13">
    <source>
        <dbReference type="PIRSR" id="PIRSR000445-4"/>
    </source>
</evidence>
<dbReference type="HAMAP" id="MF_00087">
    <property type="entry name" value="Glu_tRNA_reductase"/>
    <property type="match status" value="1"/>
</dbReference>
<dbReference type="Pfam" id="PF01488">
    <property type="entry name" value="Shikimate_DH"/>
    <property type="match status" value="1"/>
</dbReference>
<feature type="coiled-coil region" evidence="15">
    <location>
        <begin position="419"/>
        <end position="449"/>
    </location>
</feature>
<keyword evidence="15" id="KW-0175">Coiled coil</keyword>
<dbReference type="EC" id="1.2.1.70" evidence="3 9"/>
<dbReference type="InterPro" id="IPR006151">
    <property type="entry name" value="Shikm_DH/Glu-tRNA_Rdtase"/>
</dbReference>
<evidence type="ECO:0000313" key="22">
    <source>
        <dbReference type="Proteomes" id="UP000825179"/>
    </source>
</evidence>
<evidence type="ECO:0000256" key="6">
    <source>
        <dbReference type="ARBA" id="ARBA00023244"/>
    </source>
</evidence>
<dbReference type="EMBL" id="AFCE01000164">
    <property type="protein sequence ID" value="EGL81573.1"/>
    <property type="molecule type" value="Genomic_DNA"/>
</dbReference>
<comment type="function">
    <text evidence="9">Catalyzes the NADPH-dependent reduction of glutamyl-tRNA(Glu) to glutamate 1-semialdehyde (GSA).</text>
</comment>
<evidence type="ECO:0000256" key="8">
    <source>
        <dbReference type="ARBA" id="ARBA00068659"/>
    </source>
</evidence>
<dbReference type="SUPFAM" id="SSF69075">
    <property type="entry name" value="Glutamyl tRNA-reductase dimerization domain"/>
    <property type="match status" value="1"/>
</dbReference>
<dbReference type="InterPro" id="IPR036453">
    <property type="entry name" value="GluRdtase_dimer_dom_sf"/>
</dbReference>
<evidence type="ECO:0000259" key="17">
    <source>
        <dbReference type="Pfam" id="PF01488"/>
    </source>
</evidence>
<organism evidence="19 21">
    <name type="scientific">Caldalkalibacillus thermarum (strain TA2.A1)</name>
    <dbReference type="NCBI Taxonomy" id="986075"/>
    <lineage>
        <taxon>Bacteria</taxon>
        <taxon>Bacillati</taxon>
        <taxon>Bacillota</taxon>
        <taxon>Bacilli</taxon>
        <taxon>Bacillales</taxon>
        <taxon>Bacillaceae</taxon>
        <taxon>Caldalkalibacillus</taxon>
    </lineage>
</organism>
<feature type="binding site" evidence="9 11">
    <location>
        <position position="109"/>
    </location>
    <ligand>
        <name>substrate</name>
    </ligand>
</feature>
<keyword evidence="6 9" id="KW-0627">Porphyrin biosynthesis</keyword>
<dbReference type="PANTHER" id="PTHR43013">
    <property type="entry name" value="GLUTAMYL-TRNA REDUCTASE"/>
    <property type="match status" value="1"/>
</dbReference>
<comment type="subunit">
    <text evidence="9">Homodimer.</text>
</comment>
<evidence type="ECO:0000256" key="4">
    <source>
        <dbReference type="ARBA" id="ARBA00022857"/>
    </source>
</evidence>
<dbReference type="InterPro" id="IPR015896">
    <property type="entry name" value="4pyrrol_synth_GluRdtase_dimer"/>
</dbReference>
<protein>
    <recommendedName>
        <fullName evidence="8 9">Glutamyl-tRNA reductase</fullName>
        <shortName evidence="9">GluTR</shortName>
        <ecNumber evidence="3 9">1.2.1.70</ecNumber>
    </recommendedName>
</protein>
<evidence type="ECO:0000256" key="9">
    <source>
        <dbReference type="HAMAP-Rule" id="MF_00087"/>
    </source>
</evidence>
<feature type="binding site" evidence="9 12">
    <location>
        <begin position="189"/>
        <end position="194"/>
    </location>
    <ligand>
        <name>NADP(+)</name>
        <dbReference type="ChEBI" id="CHEBI:58349"/>
    </ligand>
</feature>
<dbReference type="Gene3D" id="3.30.460.30">
    <property type="entry name" value="Glutamyl-tRNA reductase, N-terminal domain"/>
    <property type="match status" value="1"/>
</dbReference>
<dbReference type="Proteomes" id="UP000010716">
    <property type="component" value="Unassembled WGS sequence"/>
</dbReference>
<dbReference type="Proteomes" id="UP000825179">
    <property type="component" value="Chromosome"/>
</dbReference>
<dbReference type="InterPro" id="IPR000343">
    <property type="entry name" value="4pyrrol_synth_GluRdtase"/>
</dbReference>
<evidence type="ECO:0000256" key="1">
    <source>
        <dbReference type="ARBA" id="ARBA00005059"/>
    </source>
</evidence>
<comment type="similarity">
    <text evidence="2 9 14">Belongs to the glutamyl-tRNA reductase family.</text>
</comment>
<keyword evidence="5 9" id="KW-0560">Oxidoreductase</keyword>
<feature type="site" description="Important for activity" evidence="9 13">
    <location>
        <position position="99"/>
    </location>
</feature>
<dbReference type="PANTHER" id="PTHR43013:SF1">
    <property type="entry name" value="GLUTAMYL-TRNA REDUCTASE"/>
    <property type="match status" value="1"/>
</dbReference>
<dbReference type="Gene3D" id="3.40.50.720">
    <property type="entry name" value="NAD(P)-binding Rossmann-like Domain"/>
    <property type="match status" value="1"/>
</dbReference>
<evidence type="ECO:0000256" key="11">
    <source>
        <dbReference type="PIRSR" id="PIRSR000445-2"/>
    </source>
</evidence>
<dbReference type="SUPFAM" id="SSF51735">
    <property type="entry name" value="NAD(P)-binding Rossmann-fold domains"/>
    <property type="match status" value="1"/>
</dbReference>
<feature type="binding site" evidence="9 11">
    <location>
        <begin position="49"/>
        <end position="52"/>
    </location>
    <ligand>
        <name>substrate</name>
    </ligand>
</feature>
<evidence type="ECO:0000256" key="10">
    <source>
        <dbReference type="PIRSR" id="PIRSR000445-1"/>
    </source>
</evidence>
<comment type="pathway">
    <text evidence="1 9 14">Porphyrin-containing compound metabolism; protoporphyrin-IX biosynthesis; 5-aminolevulinate from L-glutamyl-tRNA(Glu): step 1/2.</text>
</comment>
<evidence type="ECO:0000256" key="5">
    <source>
        <dbReference type="ARBA" id="ARBA00023002"/>
    </source>
</evidence>
<dbReference type="NCBIfam" id="NF000744">
    <property type="entry name" value="PRK00045.1-3"/>
    <property type="match status" value="1"/>
</dbReference>
<evidence type="ECO:0000256" key="15">
    <source>
        <dbReference type="SAM" id="Coils"/>
    </source>
</evidence>
<dbReference type="eggNOG" id="COG0373">
    <property type="taxonomic scope" value="Bacteria"/>
</dbReference>
<dbReference type="GO" id="GO:0019353">
    <property type="term" value="P:protoporphyrinogen IX biosynthetic process from glutamate"/>
    <property type="evidence" value="ECO:0007669"/>
    <property type="project" value="TreeGrafter"/>
</dbReference>
<dbReference type="RefSeq" id="WP_007506291.1">
    <property type="nucleotide sequence ID" value="NZ_AFCE01000164.1"/>
</dbReference>
<reference evidence="20 22" key="2">
    <citation type="journal article" date="2020" name="Extremophiles">
        <title>Genomic analysis of Caldalkalibacillus thermarum TA2.A1 reveals aerobic alkaliphilic metabolism and evolutionary hallmarks linking alkaliphilic bacteria and plant life.</title>
        <authorList>
            <person name="de Jong S.I."/>
            <person name="van den Broek M.A."/>
            <person name="Merkel A.Y."/>
            <person name="de la Torre Cortes P."/>
            <person name="Kalamorz F."/>
            <person name="Cook G.M."/>
            <person name="van Loosdrecht M.C.M."/>
            <person name="McMillan D.G.G."/>
        </authorList>
    </citation>
    <scope>NUCLEOTIDE SEQUENCE [LARGE SCALE GENOMIC DNA]</scope>
    <source>
        <strain evidence="20 22">TA2.A1</strain>
    </source>
</reference>
<dbReference type="NCBIfam" id="TIGR01035">
    <property type="entry name" value="hemA"/>
    <property type="match status" value="1"/>
</dbReference>